<dbReference type="CDD" id="cd00121">
    <property type="entry name" value="MATH"/>
    <property type="match status" value="1"/>
</dbReference>
<feature type="domain" description="BTB" evidence="3">
    <location>
        <begin position="183"/>
        <end position="245"/>
    </location>
</feature>
<feature type="domain" description="MATH" evidence="4">
    <location>
        <begin position="13"/>
        <end position="144"/>
    </location>
</feature>
<protein>
    <submittedName>
        <fullName evidence="5">Uncharacterized protein</fullName>
    </submittedName>
</protein>
<dbReference type="InterPro" id="IPR008974">
    <property type="entry name" value="TRAF-like"/>
</dbReference>
<dbReference type="GO" id="GO:0016567">
    <property type="term" value="P:protein ubiquitination"/>
    <property type="evidence" value="ECO:0007669"/>
    <property type="project" value="InterPro"/>
</dbReference>
<reference evidence="5" key="1">
    <citation type="submission" date="2023-07" db="EMBL/GenBank/DDBJ databases">
        <title>A chromosome-level genome assembly of Lolium multiflorum.</title>
        <authorList>
            <person name="Chen Y."/>
            <person name="Copetti D."/>
            <person name="Kolliker R."/>
            <person name="Studer B."/>
        </authorList>
    </citation>
    <scope>NUCLEOTIDE SEQUENCE</scope>
    <source>
        <strain evidence="5">02402/16</strain>
        <tissue evidence="5">Leaf</tissue>
    </source>
</reference>
<comment type="similarity">
    <text evidence="2">Belongs to the Tdpoz family.</text>
</comment>
<comment type="pathway">
    <text evidence="1">Protein modification; protein ubiquitination.</text>
</comment>
<dbReference type="AlphaFoldDB" id="A0AAD8R5W5"/>
<dbReference type="InterPro" id="IPR011333">
    <property type="entry name" value="SKP1/BTB/POZ_sf"/>
</dbReference>
<dbReference type="PROSITE" id="PS50097">
    <property type="entry name" value="BTB"/>
    <property type="match status" value="1"/>
</dbReference>
<dbReference type="InterPro" id="IPR000210">
    <property type="entry name" value="BTB/POZ_dom"/>
</dbReference>
<gene>
    <name evidence="5" type="ORF">QYE76_020183</name>
</gene>
<dbReference type="PROSITE" id="PS50144">
    <property type="entry name" value="MATH"/>
    <property type="match status" value="1"/>
</dbReference>
<name>A0AAD8R5W5_LOLMU</name>
<proteinExistence type="inferred from homology"/>
<sequence>MVTKTASTVVLHAGEHLFKVVNHSLVKGSNTCLTSAAFCVGGHDWAIQYYPNGDARVVDDQFSSIFLDLINTSGDSEVTAYFSFCIQDPAPSATGQKHKVGYTTKFALLGGGNWGWGTHKFMSKADLAASGYLQDDCLLIKCTITVIASKLTKDAEDNENSIIIPPSVLSKDLGYLLENGLEADLTVRIGWFKSFKVHGCVLAARSPVFRALLCGSMVESRQTTIRVNDVDARVFEVLLYYMYNDCLPEFMEETTVEAMNMTQHLLVAADRYAMESLKLICQDKLSKQAIEAKTLGITLNLAEQFNCQQLKNYCLDHIARDTERIRATIKTNNFKRHRQNHRSIASDILDKVIDKL</sequence>
<dbReference type="Pfam" id="PF24570">
    <property type="entry name" value="BACK_BPM_SPOP"/>
    <property type="match status" value="1"/>
</dbReference>
<evidence type="ECO:0000313" key="5">
    <source>
        <dbReference type="EMBL" id="KAK1614666.1"/>
    </source>
</evidence>
<evidence type="ECO:0000259" key="3">
    <source>
        <dbReference type="PROSITE" id="PS50097"/>
    </source>
</evidence>
<dbReference type="PANTHER" id="PTHR26379">
    <property type="entry name" value="BTB/POZ AND MATH DOMAIN-CONTAINING PROTEIN 1"/>
    <property type="match status" value="1"/>
</dbReference>
<dbReference type="InterPro" id="IPR002083">
    <property type="entry name" value="MATH/TRAF_dom"/>
</dbReference>
<evidence type="ECO:0000313" key="6">
    <source>
        <dbReference type="Proteomes" id="UP001231189"/>
    </source>
</evidence>
<dbReference type="EMBL" id="JAUUTY010000006">
    <property type="protein sequence ID" value="KAK1614666.1"/>
    <property type="molecule type" value="Genomic_DNA"/>
</dbReference>
<dbReference type="SUPFAM" id="SSF49599">
    <property type="entry name" value="TRAF domain-like"/>
    <property type="match status" value="1"/>
</dbReference>
<evidence type="ECO:0000256" key="1">
    <source>
        <dbReference type="ARBA" id="ARBA00004906"/>
    </source>
</evidence>
<dbReference type="Proteomes" id="UP001231189">
    <property type="component" value="Unassembled WGS sequence"/>
</dbReference>
<comment type="caution">
    <text evidence="5">The sequence shown here is derived from an EMBL/GenBank/DDBJ whole genome shotgun (WGS) entry which is preliminary data.</text>
</comment>
<evidence type="ECO:0000259" key="4">
    <source>
        <dbReference type="PROSITE" id="PS50144"/>
    </source>
</evidence>
<organism evidence="5 6">
    <name type="scientific">Lolium multiflorum</name>
    <name type="common">Italian ryegrass</name>
    <name type="synonym">Lolium perenne subsp. multiflorum</name>
    <dbReference type="NCBI Taxonomy" id="4521"/>
    <lineage>
        <taxon>Eukaryota</taxon>
        <taxon>Viridiplantae</taxon>
        <taxon>Streptophyta</taxon>
        <taxon>Embryophyta</taxon>
        <taxon>Tracheophyta</taxon>
        <taxon>Spermatophyta</taxon>
        <taxon>Magnoliopsida</taxon>
        <taxon>Liliopsida</taxon>
        <taxon>Poales</taxon>
        <taxon>Poaceae</taxon>
        <taxon>BOP clade</taxon>
        <taxon>Pooideae</taxon>
        <taxon>Poodae</taxon>
        <taxon>Poeae</taxon>
        <taxon>Poeae Chloroplast Group 2 (Poeae type)</taxon>
        <taxon>Loliodinae</taxon>
        <taxon>Loliinae</taxon>
        <taxon>Lolium</taxon>
    </lineage>
</organism>
<dbReference type="SMART" id="SM00225">
    <property type="entry name" value="BTB"/>
    <property type="match status" value="1"/>
</dbReference>
<dbReference type="Pfam" id="PF22486">
    <property type="entry name" value="MATH_2"/>
    <property type="match status" value="1"/>
</dbReference>
<accession>A0AAD8R5W5</accession>
<evidence type="ECO:0000256" key="2">
    <source>
        <dbReference type="ARBA" id="ARBA00010846"/>
    </source>
</evidence>
<dbReference type="Pfam" id="PF00651">
    <property type="entry name" value="BTB"/>
    <property type="match status" value="1"/>
</dbReference>
<dbReference type="InterPro" id="IPR056423">
    <property type="entry name" value="BACK_BPM_SPOP"/>
</dbReference>
<dbReference type="InterPro" id="IPR045005">
    <property type="entry name" value="BPM1-6"/>
</dbReference>
<dbReference type="SUPFAM" id="SSF54695">
    <property type="entry name" value="POZ domain"/>
    <property type="match status" value="1"/>
</dbReference>
<dbReference type="Gene3D" id="2.60.210.10">
    <property type="entry name" value="Apoptosis, Tumor Necrosis Factor Receptor Associated Protein 2, Chain A"/>
    <property type="match status" value="1"/>
</dbReference>
<keyword evidence="6" id="KW-1185">Reference proteome</keyword>
<dbReference type="PANTHER" id="PTHR26379:SF524">
    <property type="entry name" value="MATH DOMAIN-CONTAINING PROTEIN"/>
    <property type="match status" value="1"/>
</dbReference>
<dbReference type="Gene3D" id="3.30.710.10">
    <property type="entry name" value="Potassium Channel Kv1.1, Chain A"/>
    <property type="match status" value="1"/>
</dbReference>